<reference evidence="2 3" key="1">
    <citation type="submission" date="2018-06" db="EMBL/GenBank/DDBJ databases">
        <title>Genomic Encyclopedia of Archaeal and Bacterial Type Strains, Phase II (KMG-II): from individual species to whole genera.</title>
        <authorList>
            <person name="Goeker M."/>
        </authorList>
    </citation>
    <scope>NUCLEOTIDE SEQUENCE [LARGE SCALE GENOMIC DNA]</scope>
    <source>
        <strain evidence="2 3">DSM 18774</strain>
    </source>
</reference>
<evidence type="ECO:0000313" key="2">
    <source>
        <dbReference type="EMBL" id="PZX46396.1"/>
    </source>
</evidence>
<sequence length="265" mass="27520">MSKTLPRVLATTALCLAFGQTAATAQTMTGEDFVSLMDGLNSAVEPPKYLSMQGVPSARVAPGGTVFLSISGADKRSQTNEDIDGSLAVGAAFGNAEQGIGGQVHASITSANPDDFGDSGYLGAKFGGRVLHDWGQNYLALSISNLAPWGDSKDEPVTGRLIGTKVVRMGPFANGESYPVMLTAGVGTHVRDDEDPGVFGGIGVGLTQYLSASVSHDGDQLHTGFGLRTDLPGKPTFSATLSDPFDDENDRRISLTVGFALTGLY</sequence>
<accession>A0A2W7QGD2</accession>
<feature type="chain" id="PRO_5016182331" description="Outer membrane protein with beta-barrel domain" evidence="1">
    <location>
        <begin position="26"/>
        <end position="265"/>
    </location>
</feature>
<dbReference type="Proteomes" id="UP000249538">
    <property type="component" value="Unassembled WGS sequence"/>
</dbReference>
<evidence type="ECO:0008006" key="4">
    <source>
        <dbReference type="Google" id="ProtNLM"/>
    </source>
</evidence>
<feature type="signal peptide" evidence="1">
    <location>
        <begin position="1"/>
        <end position="25"/>
    </location>
</feature>
<evidence type="ECO:0000256" key="1">
    <source>
        <dbReference type="SAM" id="SignalP"/>
    </source>
</evidence>
<dbReference type="AlphaFoldDB" id="A0A2W7QGD2"/>
<dbReference type="RefSeq" id="WP_111467652.1">
    <property type="nucleotide sequence ID" value="NZ_QKZS01000053.1"/>
</dbReference>
<gene>
    <name evidence="2" type="ORF">LX76_04669</name>
</gene>
<evidence type="ECO:0000313" key="3">
    <source>
        <dbReference type="Proteomes" id="UP000249538"/>
    </source>
</evidence>
<keyword evidence="1" id="KW-0732">Signal</keyword>
<proteinExistence type="predicted"/>
<dbReference type="EMBL" id="QKZS01000053">
    <property type="protein sequence ID" value="PZX46396.1"/>
    <property type="molecule type" value="Genomic_DNA"/>
</dbReference>
<protein>
    <recommendedName>
        <fullName evidence="4">Outer membrane protein with beta-barrel domain</fullName>
    </recommendedName>
</protein>
<organism evidence="2 3">
    <name type="scientific">Cereibacter changlensis</name>
    <dbReference type="NCBI Taxonomy" id="402884"/>
    <lineage>
        <taxon>Bacteria</taxon>
        <taxon>Pseudomonadati</taxon>
        <taxon>Pseudomonadota</taxon>
        <taxon>Alphaproteobacteria</taxon>
        <taxon>Rhodobacterales</taxon>
        <taxon>Paracoccaceae</taxon>
        <taxon>Cereibacter</taxon>
    </lineage>
</organism>
<name>A0A2W7QGD2_9RHOB</name>
<comment type="caution">
    <text evidence="2">The sequence shown here is derived from an EMBL/GenBank/DDBJ whole genome shotgun (WGS) entry which is preliminary data.</text>
</comment>